<dbReference type="Pfam" id="PF14223">
    <property type="entry name" value="Retrotran_gag_2"/>
    <property type="match status" value="1"/>
</dbReference>
<dbReference type="GO" id="GO:0015074">
    <property type="term" value="P:DNA integration"/>
    <property type="evidence" value="ECO:0007669"/>
    <property type="project" value="UniProtKB-KW"/>
</dbReference>
<evidence type="ECO:0000256" key="8">
    <source>
        <dbReference type="ARBA" id="ARBA00022932"/>
    </source>
</evidence>
<organism evidence="12 13">
    <name type="scientific">Lithospermum erythrorhizon</name>
    <name type="common">Purple gromwell</name>
    <name type="synonym">Lithospermum officinale var. erythrorhizon</name>
    <dbReference type="NCBI Taxonomy" id="34254"/>
    <lineage>
        <taxon>Eukaryota</taxon>
        <taxon>Viridiplantae</taxon>
        <taxon>Streptophyta</taxon>
        <taxon>Embryophyta</taxon>
        <taxon>Tracheophyta</taxon>
        <taxon>Spermatophyta</taxon>
        <taxon>Magnoliopsida</taxon>
        <taxon>eudicotyledons</taxon>
        <taxon>Gunneridae</taxon>
        <taxon>Pentapetalae</taxon>
        <taxon>asterids</taxon>
        <taxon>lamiids</taxon>
        <taxon>Boraginales</taxon>
        <taxon>Boraginaceae</taxon>
        <taxon>Boraginoideae</taxon>
        <taxon>Lithospermeae</taxon>
        <taxon>Lithospermum</taxon>
    </lineage>
</organism>
<evidence type="ECO:0000256" key="4">
    <source>
        <dbReference type="ARBA" id="ARBA00022801"/>
    </source>
</evidence>
<keyword evidence="9" id="KW-0233">DNA recombination</keyword>
<keyword evidence="6" id="KW-0229">DNA integration</keyword>
<keyword evidence="7" id="KW-0695">RNA-directed DNA polymerase</keyword>
<dbReference type="Pfam" id="PF25597">
    <property type="entry name" value="SH3_retrovirus"/>
    <property type="match status" value="1"/>
</dbReference>
<dbReference type="EMBL" id="BAABME010002797">
    <property type="protein sequence ID" value="GAA0156147.1"/>
    <property type="molecule type" value="Genomic_DNA"/>
</dbReference>
<feature type="compositionally biased region" description="Basic and acidic residues" evidence="10">
    <location>
        <begin position="239"/>
        <end position="261"/>
    </location>
</feature>
<keyword evidence="13" id="KW-1185">Reference proteome</keyword>
<dbReference type="GO" id="GO:0003676">
    <property type="term" value="F:nucleic acid binding"/>
    <property type="evidence" value="ECO:0007669"/>
    <property type="project" value="InterPro"/>
</dbReference>
<proteinExistence type="predicted"/>
<comment type="caution">
    <text evidence="12">The sequence shown here is derived from an EMBL/GenBank/DDBJ whole genome shotgun (WGS) entry which is preliminary data.</text>
</comment>
<accession>A0AAV3Q1P3</accession>
<dbReference type="GO" id="GO:0003887">
    <property type="term" value="F:DNA-directed DNA polymerase activity"/>
    <property type="evidence" value="ECO:0007669"/>
    <property type="project" value="UniProtKB-KW"/>
</dbReference>
<evidence type="ECO:0000256" key="3">
    <source>
        <dbReference type="ARBA" id="ARBA00022759"/>
    </source>
</evidence>
<keyword evidence="3" id="KW-0255">Endonuclease</keyword>
<evidence type="ECO:0000256" key="6">
    <source>
        <dbReference type="ARBA" id="ARBA00022908"/>
    </source>
</evidence>
<dbReference type="GO" id="GO:0016787">
    <property type="term" value="F:hydrolase activity"/>
    <property type="evidence" value="ECO:0007669"/>
    <property type="project" value="UniProtKB-KW"/>
</dbReference>
<gene>
    <name evidence="12" type="ORF">LIER_13705</name>
</gene>
<dbReference type="PANTHER" id="PTHR42648:SF11">
    <property type="entry name" value="TRANSPOSON TY4-P GAG-POL POLYPROTEIN"/>
    <property type="match status" value="1"/>
</dbReference>
<dbReference type="GO" id="GO:0003964">
    <property type="term" value="F:RNA-directed DNA polymerase activity"/>
    <property type="evidence" value="ECO:0007669"/>
    <property type="project" value="UniProtKB-KW"/>
</dbReference>
<evidence type="ECO:0000256" key="10">
    <source>
        <dbReference type="SAM" id="MobiDB-lite"/>
    </source>
</evidence>
<dbReference type="AlphaFoldDB" id="A0AAV3Q1P3"/>
<dbReference type="InterPro" id="IPR036397">
    <property type="entry name" value="RNaseH_sf"/>
</dbReference>
<sequence length="367" mass="41287">MALPVCGEGTSLKDHLDRLNTILLDLRNIDIEIDDKDVVLILLASLPPSYENFRESLTNGKDSLSLEEVRSALHSRELLHTYSGPVSDTGCWNCSQHQSGKSDGFKHFQLWKTLVENQTGNKVKRSEFVEFCKIEGIARHHTVRNTPQQNGVAEHMNQTLLEMAFGCTVYYHVNEGKLEPMANKEIFIGYGDSVKGCKIWPPSERRVILSRNVVFDKNSMFSPIVKSTTSEEGGVENQVEQKETEASCEVKEDSPQSHSEAKSSVVPSSREHHSLALDRPRIANYGIPPTRDRSQKKLFLSQKGYIEKILSSFEMATSKAIDTPSASNANLSVAFAPKLSEEKEYMKRVHYTVTQSKFQHCLNLLNI</sequence>
<evidence type="ECO:0000256" key="2">
    <source>
        <dbReference type="ARBA" id="ARBA00022723"/>
    </source>
</evidence>
<evidence type="ECO:0000256" key="5">
    <source>
        <dbReference type="ARBA" id="ARBA00022842"/>
    </source>
</evidence>
<evidence type="ECO:0000256" key="9">
    <source>
        <dbReference type="ARBA" id="ARBA00023172"/>
    </source>
</evidence>
<dbReference type="Gene3D" id="3.30.420.10">
    <property type="entry name" value="Ribonuclease H-like superfamily/Ribonuclease H"/>
    <property type="match status" value="1"/>
</dbReference>
<dbReference type="GO" id="GO:0004519">
    <property type="term" value="F:endonuclease activity"/>
    <property type="evidence" value="ECO:0007669"/>
    <property type="project" value="UniProtKB-KW"/>
</dbReference>
<name>A0AAV3Q1P3_LITER</name>
<keyword evidence="8" id="KW-0239">DNA-directed DNA polymerase</keyword>
<dbReference type="SUPFAM" id="SSF53098">
    <property type="entry name" value="Ribonuclease H-like"/>
    <property type="match status" value="1"/>
</dbReference>
<evidence type="ECO:0000313" key="12">
    <source>
        <dbReference type="EMBL" id="GAA0156147.1"/>
    </source>
</evidence>
<evidence type="ECO:0000256" key="7">
    <source>
        <dbReference type="ARBA" id="ARBA00022918"/>
    </source>
</evidence>
<protein>
    <recommendedName>
        <fullName evidence="11">Retroviral polymerase SH3-like domain-containing protein</fullName>
    </recommendedName>
</protein>
<evidence type="ECO:0000256" key="1">
    <source>
        <dbReference type="ARBA" id="ARBA00022722"/>
    </source>
</evidence>
<keyword evidence="5" id="KW-0460">Magnesium</keyword>
<dbReference type="PANTHER" id="PTHR42648">
    <property type="entry name" value="TRANSPOSASE, PUTATIVE-RELATED"/>
    <property type="match status" value="1"/>
</dbReference>
<keyword evidence="4" id="KW-0378">Hydrolase</keyword>
<feature type="domain" description="Retroviral polymerase SH3-like" evidence="11">
    <location>
        <begin position="167"/>
        <end position="225"/>
    </location>
</feature>
<dbReference type="InterPro" id="IPR039537">
    <property type="entry name" value="Retrotran_Ty1/copia-like"/>
</dbReference>
<dbReference type="InterPro" id="IPR012337">
    <property type="entry name" value="RNaseH-like_sf"/>
</dbReference>
<dbReference type="GO" id="GO:0006310">
    <property type="term" value="P:DNA recombination"/>
    <property type="evidence" value="ECO:0007669"/>
    <property type="project" value="UniProtKB-KW"/>
</dbReference>
<dbReference type="Proteomes" id="UP001454036">
    <property type="component" value="Unassembled WGS sequence"/>
</dbReference>
<evidence type="ECO:0000313" key="13">
    <source>
        <dbReference type="Proteomes" id="UP001454036"/>
    </source>
</evidence>
<keyword evidence="8" id="KW-0808">Transferase</keyword>
<dbReference type="GO" id="GO:0046872">
    <property type="term" value="F:metal ion binding"/>
    <property type="evidence" value="ECO:0007669"/>
    <property type="project" value="UniProtKB-KW"/>
</dbReference>
<feature type="region of interest" description="Disordered" evidence="10">
    <location>
        <begin position="226"/>
        <end position="289"/>
    </location>
</feature>
<dbReference type="InterPro" id="IPR057670">
    <property type="entry name" value="SH3_retrovirus"/>
</dbReference>
<reference evidence="12 13" key="1">
    <citation type="submission" date="2024-01" db="EMBL/GenBank/DDBJ databases">
        <title>The complete chloroplast genome sequence of Lithospermum erythrorhizon: insights into the phylogenetic relationship among Boraginaceae species and the maternal lineages of purple gromwells.</title>
        <authorList>
            <person name="Okada T."/>
            <person name="Watanabe K."/>
        </authorList>
    </citation>
    <scope>NUCLEOTIDE SEQUENCE [LARGE SCALE GENOMIC DNA]</scope>
</reference>
<keyword evidence="1" id="KW-0540">Nuclease</keyword>
<keyword evidence="8" id="KW-0548">Nucleotidyltransferase</keyword>
<evidence type="ECO:0000259" key="11">
    <source>
        <dbReference type="Pfam" id="PF25597"/>
    </source>
</evidence>
<keyword evidence="2" id="KW-0479">Metal-binding</keyword>
<feature type="compositionally biased region" description="Basic and acidic residues" evidence="10">
    <location>
        <begin position="269"/>
        <end position="281"/>
    </location>
</feature>